<evidence type="ECO:0000313" key="2">
    <source>
        <dbReference type="Proteomes" id="UP000825729"/>
    </source>
</evidence>
<keyword evidence="2" id="KW-1185">Reference proteome</keyword>
<dbReference type="AlphaFoldDB" id="A0AAV7F128"/>
<proteinExistence type="predicted"/>
<accession>A0AAV7F128</accession>
<evidence type="ECO:0000313" key="1">
    <source>
        <dbReference type="EMBL" id="KAG9454777.1"/>
    </source>
</evidence>
<comment type="caution">
    <text evidence="1">The sequence shown here is derived from an EMBL/GenBank/DDBJ whole genome shotgun (WGS) entry which is preliminary data.</text>
</comment>
<dbReference type="Proteomes" id="UP000825729">
    <property type="component" value="Unassembled WGS sequence"/>
</dbReference>
<sequence>MIMMPSRLKNLMLKIKRPSAHCFLHGHRVQIHWPSLLKCLIYLRAINRPSKFGVINAAAVGGASLPVEHH</sequence>
<organism evidence="1 2">
    <name type="scientific">Aristolochia fimbriata</name>
    <name type="common">White veined hardy Dutchman's pipe vine</name>
    <dbReference type="NCBI Taxonomy" id="158543"/>
    <lineage>
        <taxon>Eukaryota</taxon>
        <taxon>Viridiplantae</taxon>
        <taxon>Streptophyta</taxon>
        <taxon>Embryophyta</taxon>
        <taxon>Tracheophyta</taxon>
        <taxon>Spermatophyta</taxon>
        <taxon>Magnoliopsida</taxon>
        <taxon>Magnoliidae</taxon>
        <taxon>Piperales</taxon>
        <taxon>Aristolochiaceae</taxon>
        <taxon>Aristolochia</taxon>
    </lineage>
</organism>
<reference evidence="1 2" key="1">
    <citation type="submission" date="2021-07" db="EMBL/GenBank/DDBJ databases">
        <title>The Aristolochia fimbriata genome: insights into angiosperm evolution, floral development and chemical biosynthesis.</title>
        <authorList>
            <person name="Jiao Y."/>
        </authorList>
    </citation>
    <scope>NUCLEOTIDE SEQUENCE [LARGE SCALE GENOMIC DNA]</scope>
    <source>
        <strain evidence="1">IBCAS-2021</strain>
        <tissue evidence="1">Leaf</tissue>
    </source>
</reference>
<dbReference type="EMBL" id="JAINDJ010000003">
    <property type="protein sequence ID" value="KAG9454777.1"/>
    <property type="molecule type" value="Genomic_DNA"/>
</dbReference>
<name>A0AAV7F128_ARIFI</name>
<gene>
    <name evidence="1" type="ORF">H6P81_007681</name>
</gene>
<protein>
    <submittedName>
        <fullName evidence="1">Uncharacterized protein</fullName>
    </submittedName>
</protein>